<dbReference type="GO" id="GO:0000166">
    <property type="term" value="F:nucleotide binding"/>
    <property type="evidence" value="ECO:0007669"/>
    <property type="project" value="InterPro"/>
</dbReference>
<gene>
    <name evidence="3" type="ORF">CRV08_12015</name>
</gene>
<comment type="caution">
    <text evidence="3">The sequence shown here is derived from an EMBL/GenBank/DDBJ whole genome shotgun (WGS) entry which is preliminary data.</text>
</comment>
<dbReference type="Pfam" id="PF01408">
    <property type="entry name" value="GFO_IDH_MocA"/>
    <property type="match status" value="1"/>
</dbReference>
<evidence type="ECO:0000313" key="4">
    <source>
        <dbReference type="Proteomes" id="UP000290172"/>
    </source>
</evidence>
<dbReference type="Proteomes" id="UP000290172">
    <property type="component" value="Unassembled WGS sequence"/>
</dbReference>
<dbReference type="Gene3D" id="3.40.50.720">
    <property type="entry name" value="NAD(P)-binding Rossmann-like Domain"/>
    <property type="match status" value="1"/>
</dbReference>
<dbReference type="PANTHER" id="PTHR43377">
    <property type="entry name" value="BILIVERDIN REDUCTASE A"/>
    <property type="match status" value="1"/>
</dbReference>
<name>A0A4Q0Y968_9BACT</name>
<evidence type="ECO:0000259" key="2">
    <source>
        <dbReference type="Pfam" id="PF22725"/>
    </source>
</evidence>
<dbReference type="SUPFAM" id="SSF55347">
    <property type="entry name" value="Glyceraldehyde-3-phosphate dehydrogenase-like, C-terminal domain"/>
    <property type="match status" value="1"/>
</dbReference>
<reference evidence="3 4" key="1">
    <citation type="submission" date="2017-10" db="EMBL/GenBank/DDBJ databases">
        <title>Genomics of the genus Arcobacter.</title>
        <authorList>
            <person name="Perez-Cataluna A."/>
            <person name="Figueras M.J."/>
        </authorList>
    </citation>
    <scope>NUCLEOTIDE SEQUENCE [LARGE SCALE GENOMIC DNA]</scope>
    <source>
        <strain evidence="3 4">CECT 8993</strain>
    </source>
</reference>
<dbReference type="SUPFAM" id="SSF51735">
    <property type="entry name" value="NAD(P)-binding Rossmann-fold domains"/>
    <property type="match status" value="1"/>
</dbReference>
<dbReference type="InterPro" id="IPR036291">
    <property type="entry name" value="NAD(P)-bd_dom_sf"/>
</dbReference>
<accession>A0A4Q0Y968</accession>
<dbReference type="InterPro" id="IPR000683">
    <property type="entry name" value="Gfo/Idh/MocA-like_OxRdtase_N"/>
</dbReference>
<evidence type="ECO:0000313" key="3">
    <source>
        <dbReference type="EMBL" id="RXJ66786.1"/>
    </source>
</evidence>
<dbReference type="EMBL" id="PDKJ01000012">
    <property type="protein sequence ID" value="RXJ66786.1"/>
    <property type="molecule type" value="Genomic_DNA"/>
</dbReference>
<organism evidence="3 4">
    <name type="scientific">Halarcobacter ebronensis</name>
    <dbReference type="NCBI Taxonomy" id="1462615"/>
    <lineage>
        <taxon>Bacteria</taxon>
        <taxon>Pseudomonadati</taxon>
        <taxon>Campylobacterota</taxon>
        <taxon>Epsilonproteobacteria</taxon>
        <taxon>Campylobacterales</taxon>
        <taxon>Arcobacteraceae</taxon>
        <taxon>Halarcobacter</taxon>
    </lineage>
</organism>
<dbReference type="Pfam" id="PF22725">
    <property type="entry name" value="GFO_IDH_MocA_C3"/>
    <property type="match status" value="1"/>
</dbReference>
<evidence type="ECO:0000259" key="1">
    <source>
        <dbReference type="Pfam" id="PF01408"/>
    </source>
</evidence>
<feature type="domain" description="Gfo/Idh/MocA-like oxidoreductase N-terminal" evidence="1">
    <location>
        <begin position="2"/>
        <end position="114"/>
    </location>
</feature>
<dbReference type="InterPro" id="IPR051450">
    <property type="entry name" value="Gfo/Idh/MocA_Oxidoreductases"/>
</dbReference>
<proteinExistence type="predicted"/>
<sequence>MLNIAIIGLGAMGRNHYRILKESNKVNIAALCDVDTSNTYDENFYTDVESLIENENIDAAIVAVPTFLHHDVAIKLIKHKIPLLIEKPVASTLKEAEEILKAAKEFNVKVAIGHVERFNPVVKALKDELKDKEIYSINITRVGPFPPRIADVGVLTDLSVHDIDLTRYITHKNIMRKAIFKSQKIHNHYEDNAIISFELENDVIVNLTTNWLTPFKKRTIEVACKEAYYEANLITQDLTEYSQYHTNNSYVTRNCFVKKDEPLKKELQEFIKFVQGGNDTELCSIEDSMITLEIANQEE</sequence>
<dbReference type="InterPro" id="IPR055170">
    <property type="entry name" value="GFO_IDH_MocA-like_dom"/>
</dbReference>
<dbReference type="RefSeq" id="WP_128982446.1">
    <property type="nucleotide sequence ID" value="NZ_PDKJ01000012.1"/>
</dbReference>
<dbReference type="Gene3D" id="3.30.360.10">
    <property type="entry name" value="Dihydrodipicolinate Reductase, domain 2"/>
    <property type="match status" value="1"/>
</dbReference>
<feature type="domain" description="GFO/IDH/MocA-like oxidoreductase" evidence="2">
    <location>
        <begin position="151"/>
        <end position="229"/>
    </location>
</feature>
<dbReference type="PANTHER" id="PTHR43377:SF1">
    <property type="entry name" value="BILIVERDIN REDUCTASE A"/>
    <property type="match status" value="1"/>
</dbReference>
<protein>
    <submittedName>
        <fullName evidence="3">Oxidoreductase</fullName>
    </submittedName>
</protein>
<dbReference type="AlphaFoldDB" id="A0A4Q0Y968"/>